<reference evidence="9 10" key="1">
    <citation type="submission" date="2021-04" db="EMBL/GenBank/DDBJ databases">
        <title>Paenibacillus sp. DLE-14 whole genome sequence.</title>
        <authorList>
            <person name="Ham Y.J."/>
        </authorList>
    </citation>
    <scope>NUCLEOTIDE SEQUENCE [LARGE SCALE GENOMIC DNA]</scope>
    <source>
        <strain evidence="9 10">DLE-14</strain>
    </source>
</reference>
<comment type="similarity">
    <text evidence="7">Belongs to the binding-protein-dependent transport system permease family.</text>
</comment>
<evidence type="ECO:0000259" key="8">
    <source>
        <dbReference type="PROSITE" id="PS50928"/>
    </source>
</evidence>
<dbReference type="PANTHER" id="PTHR30450:SF1">
    <property type="entry name" value="D-METHIONINE TRANSPORT SYSTEM PERMEASE PROTEIN METI-RELATED"/>
    <property type="match status" value="1"/>
</dbReference>
<feature type="transmembrane region" description="Helical" evidence="7">
    <location>
        <begin position="62"/>
        <end position="85"/>
    </location>
</feature>
<keyword evidence="5 7" id="KW-1133">Transmembrane helix</keyword>
<dbReference type="Gene3D" id="1.10.3720.10">
    <property type="entry name" value="MetI-like"/>
    <property type="match status" value="1"/>
</dbReference>
<feature type="transmembrane region" description="Helical" evidence="7">
    <location>
        <begin position="97"/>
        <end position="118"/>
    </location>
</feature>
<feature type="domain" description="ABC transmembrane type-1" evidence="8">
    <location>
        <begin position="23"/>
        <end position="217"/>
    </location>
</feature>
<feature type="transmembrane region" description="Helical" evidence="7">
    <location>
        <begin position="27"/>
        <end position="50"/>
    </location>
</feature>
<dbReference type="InterPro" id="IPR051322">
    <property type="entry name" value="AA_ABC_Transporter_Permease"/>
</dbReference>
<dbReference type="CDD" id="cd06261">
    <property type="entry name" value="TM_PBP2"/>
    <property type="match status" value="1"/>
</dbReference>
<dbReference type="PANTHER" id="PTHR30450">
    <property type="entry name" value="ABC TRANSPORTER PERMEASE"/>
    <property type="match status" value="1"/>
</dbReference>
<evidence type="ECO:0000256" key="2">
    <source>
        <dbReference type="ARBA" id="ARBA00022448"/>
    </source>
</evidence>
<evidence type="ECO:0000256" key="4">
    <source>
        <dbReference type="ARBA" id="ARBA00022692"/>
    </source>
</evidence>
<evidence type="ECO:0000313" key="10">
    <source>
        <dbReference type="Proteomes" id="UP000673394"/>
    </source>
</evidence>
<keyword evidence="6 7" id="KW-0472">Membrane</keyword>
<organism evidence="9 10">
    <name type="scientific">Paenibacillus lignilyticus</name>
    <dbReference type="NCBI Taxonomy" id="1172615"/>
    <lineage>
        <taxon>Bacteria</taxon>
        <taxon>Bacillati</taxon>
        <taxon>Bacillota</taxon>
        <taxon>Bacilli</taxon>
        <taxon>Bacillales</taxon>
        <taxon>Paenibacillaceae</taxon>
        <taxon>Paenibacillus</taxon>
    </lineage>
</organism>
<keyword evidence="10" id="KW-1185">Reference proteome</keyword>
<sequence length="227" mass="24915">MNVLKSNKIDWHQVRWEEVWKATKDTLTMLGASLLFTIILGLILGVVLFLTSRRQLLEQRLVYAALSLVVNILRSVPFVILMIMIMPLTKAITGTTLGVQGSIPPLVIAAAPFFARLVETSLREVDRGVIEAAQSMGASRMDIVRRVLLLEARPGLLAAITITAVTLVSYTAMSGVIGGGGLGDLALRYGYQRFQTSVMIVTVACLIILVQILQMAGDYLVRRFSRK</sequence>
<dbReference type="InterPro" id="IPR035906">
    <property type="entry name" value="MetI-like_sf"/>
</dbReference>
<feature type="transmembrane region" description="Helical" evidence="7">
    <location>
        <begin position="155"/>
        <end position="177"/>
    </location>
</feature>
<dbReference type="PROSITE" id="PS50928">
    <property type="entry name" value="ABC_TM1"/>
    <property type="match status" value="1"/>
</dbReference>
<accession>A0ABS5CE44</accession>
<comment type="caution">
    <text evidence="9">The sequence shown here is derived from an EMBL/GenBank/DDBJ whole genome shotgun (WGS) entry which is preliminary data.</text>
</comment>
<evidence type="ECO:0000256" key="5">
    <source>
        <dbReference type="ARBA" id="ARBA00022989"/>
    </source>
</evidence>
<dbReference type="Proteomes" id="UP000673394">
    <property type="component" value="Unassembled WGS sequence"/>
</dbReference>
<name>A0ABS5CE44_9BACL</name>
<keyword evidence="3" id="KW-1003">Cell membrane</keyword>
<dbReference type="InterPro" id="IPR000515">
    <property type="entry name" value="MetI-like"/>
</dbReference>
<keyword evidence="2 7" id="KW-0813">Transport</keyword>
<dbReference type="Pfam" id="PF00528">
    <property type="entry name" value="BPD_transp_1"/>
    <property type="match status" value="1"/>
</dbReference>
<evidence type="ECO:0000256" key="3">
    <source>
        <dbReference type="ARBA" id="ARBA00022475"/>
    </source>
</evidence>
<dbReference type="SUPFAM" id="SSF161098">
    <property type="entry name" value="MetI-like"/>
    <property type="match status" value="1"/>
</dbReference>
<evidence type="ECO:0000256" key="1">
    <source>
        <dbReference type="ARBA" id="ARBA00004651"/>
    </source>
</evidence>
<feature type="transmembrane region" description="Helical" evidence="7">
    <location>
        <begin position="197"/>
        <end position="221"/>
    </location>
</feature>
<gene>
    <name evidence="9" type="ORF">I8J30_16175</name>
</gene>
<proteinExistence type="inferred from homology"/>
<dbReference type="RefSeq" id="WP_210659415.1">
    <property type="nucleotide sequence ID" value="NZ_JAGKSP010000006.1"/>
</dbReference>
<evidence type="ECO:0000313" key="9">
    <source>
        <dbReference type="EMBL" id="MBP3964255.1"/>
    </source>
</evidence>
<evidence type="ECO:0000256" key="7">
    <source>
        <dbReference type="RuleBase" id="RU363032"/>
    </source>
</evidence>
<evidence type="ECO:0000256" key="6">
    <source>
        <dbReference type="ARBA" id="ARBA00023136"/>
    </source>
</evidence>
<dbReference type="EMBL" id="JAGKSP010000006">
    <property type="protein sequence ID" value="MBP3964255.1"/>
    <property type="molecule type" value="Genomic_DNA"/>
</dbReference>
<comment type="subcellular location">
    <subcellularLocation>
        <location evidence="1 7">Cell membrane</location>
        <topology evidence="1 7">Multi-pass membrane protein</topology>
    </subcellularLocation>
</comment>
<keyword evidence="4 7" id="KW-0812">Transmembrane</keyword>
<protein>
    <submittedName>
        <fullName evidence="9">ABC transporter permease</fullName>
    </submittedName>
</protein>